<evidence type="ECO:0000313" key="1">
    <source>
        <dbReference type="EMBL" id="MFD1454957.1"/>
    </source>
</evidence>
<evidence type="ECO:0000313" key="2">
    <source>
        <dbReference type="Proteomes" id="UP001597189"/>
    </source>
</evidence>
<proteinExistence type="predicted"/>
<name>A0ABW4D065_9LACO</name>
<protein>
    <submittedName>
        <fullName evidence="1">Uncharacterized protein</fullName>
    </submittedName>
</protein>
<dbReference type="RefSeq" id="WP_203644164.1">
    <property type="nucleotide sequence ID" value="NZ_BOLN01000003.1"/>
</dbReference>
<comment type="caution">
    <text evidence="1">The sequence shown here is derived from an EMBL/GenBank/DDBJ whole genome shotgun (WGS) entry which is preliminary data.</text>
</comment>
<gene>
    <name evidence="1" type="ORF">ACFQ44_04550</name>
</gene>
<reference evidence="2" key="1">
    <citation type="journal article" date="2019" name="Int. J. Syst. Evol. Microbiol.">
        <title>The Global Catalogue of Microorganisms (GCM) 10K type strain sequencing project: providing services to taxonomists for standard genome sequencing and annotation.</title>
        <authorList>
            <consortium name="The Broad Institute Genomics Platform"/>
            <consortium name="The Broad Institute Genome Sequencing Center for Infectious Disease"/>
            <person name="Wu L."/>
            <person name="Ma J."/>
        </authorList>
    </citation>
    <scope>NUCLEOTIDE SEQUENCE [LARGE SCALE GENOMIC DNA]</scope>
    <source>
        <strain evidence="2">CCM 8979</strain>
    </source>
</reference>
<accession>A0ABW4D065</accession>
<dbReference type="EMBL" id="JBHTOD010000003">
    <property type="protein sequence ID" value="MFD1454957.1"/>
    <property type="molecule type" value="Genomic_DNA"/>
</dbReference>
<sequence length="236" mass="28173">MLKDFEAFSIDGHYHRGCNIEQDVPSVLQWYRRYCRQEDRVEYPLMNVLANRLSDLHAGRIIGTVRPQAVPVQSASEVLYRLNVDLYAHGGRNTSWEWQPYVGIAFSQMTIWDFYLIRYRERFLAATHLAADYQDLPWFFPLPYTDSQIDADLIAQLERLYWVFKGDPIKPTTDPAPWITQEVIFIMLGSLGYNLDKHDPYYYRAFMDDQTRRFSDRVNRYFTCENNYLEFDTWKL</sequence>
<dbReference type="Proteomes" id="UP001597189">
    <property type="component" value="Unassembled WGS sequence"/>
</dbReference>
<organism evidence="1 2">
    <name type="scientific">Levilactobacillus lanxiensis</name>
    <dbReference type="NCBI Taxonomy" id="2799568"/>
    <lineage>
        <taxon>Bacteria</taxon>
        <taxon>Bacillati</taxon>
        <taxon>Bacillota</taxon>
        <taxon>Bacilli</taxon>
        <taxon>Lactobacillales</taxon>
        <taxon>Lactobacillaceae</taxon>
        <taxon>Levilactobacillus</taxon>
    </lineage>
</organism>
<keyword evidence="2" id="KW-1185">Reference proteome</keyword>